<evidence type="ECO:0000313" key="1">
    <source>
        <dbReference type="EMBL" id="KAL2278389.1"/>
    </source>
</evidence>
<comment type="caution">
    <text evidence="1">The sequence shown here is derived from an EMBL/GenBank/DDBJ whole genome shotgun (WGS) entry which is preliminary data.</text>
</comment>
<dbReference type="Proteomes" id="UP001600888">
    <property type="component" value="Unassembled WGS sequence"/>
</dbReference>
<accession>A0ABR4E7H3</accession>
<keyword evidence="2" id="KW-1185">Reference proteome</keyword>
<gene>
    <name evidence="1" type="ORF">FJTKL_14489</name>
</gene>
<evidence type="ECO:0000313" key="2">
    <source>
        <dbReference type="Proteomes" id="UP001600888"/>
    </source>
</evidence>
<proteinExistence type="predicted"/>
<protein>
    <submittedName>
        <fullName evidence="1">Uncharacterized protein</fullName>
    </submittedName>
</protein>
<reference evidence="1 2" key="1">
    <citation type="submission" date="2024-03" db="EMBL/GenBank/DDBJ databases">
        <title>A high-quality draft genome sequence of Diaporthe vaccinii, a causative agent of upright dieback and viscid rot disease in cranberry plants.</title>
        <authorList>
            <person name="Sarrasin M."/>
            <person name="Lang B.F."/>
            <person name="Burger G."/>
        </authorList>
    </citation>
    <scope>NUCLEOTIDE SEQUENCE [LARGE SCALE GENOMIC DNA]</scope>
    <source>
        <strain evidence="1 2">IS7</strain>
    </source>
</reference>
<dbReference type="EMBL" id="JBAWTH010000087">
    <property type="protein sequence ID" value="KAL2278389.1"/>
    <property type="molecule type" value="Genomic_DNA"/>
</dbReference>
<organism evidence="1 2">
    <name type="scientific">Diaporthe vaccinii</name>
    <dbReference type="NCBI Taxonomy" id="105482"/>
    <lineage>
        <taxon>Eukaryota</taxon>
        <taxon>Fungi</taxon>
        <taxon>Dikarya</taxon>
        <taxon>Ascomycota</taxon>
        <taxon>Pezizomycotina</taxon>
        <taxon>Sordariomycetes</taxon>
        <taxon>Sordariomycetidae</taxon>
        <taxon>Diaporthales</taxon>
        <taxon>Diaporthaceae</taxon>
        <taxon>Diaporthe</taxon>
        <taxon>Diaporthe eres species complex</taxon>
    </lineage>
</organism>
<name>A0ABR4E7H3_9PEZI</name>
<sequence length="194" mass="19617">MAYRWCLEAVQSYGVPNVGPVAALKGVGFIISISGKYVHKSETADDYGHIQVTSRSHRTRTALQQRAHKHLLQHHSGKLQASSGATAGGTALSARGRGCGTGAGGSRATDLVRNLDAVGGADLLSKGDCGSLIGLAAGADQAAGDVSEEVLVCADALRVGPAAGVGAAGEELRGAALLLKGSDNSHGRNCMVCD</sequence>